<keyword evidence="8 10" id="KW-0961">Cell wall biogenesis/degradation</keyword>
<dbReference type="SUPFAM" id="SSF55166">
    <property type="entry name" value="Hedgehog/DD-peptidase"/>
    <property type="match status" value="1"/>
</dbReference>
<feature type="active site" description="Proton donor/acceptor" evidence="9">
    <location>
        <position position="207"/>
    </location>
</feature>
<gene>
    <name evidence="12" type="ORF">TH68_02555</name>
</gene>
<dbReference type="Proteomes" id="UP000035054">
    <property type="component" value="Unassembled WGS sequence"/>
</dbReference>
<dbReference type="HAMAP" id="MF_01924">
    <property type="entry name" value="A_A_dipeptidase"/>
    <property type="match status" value="1"/>
</dbReference>
<keyword evidence="7 9" id="KW-0482">Metalloprotease</keyword>
<evidence type="ECO:0000256" key="4">
    <source>
        <dbReference type="ARBA" id="ARBA00022801"/>
    </source>
</evidence>
<evidence type="ECO:0000256" key="1">
    <source>
        <dbReference type="ARBA" id="ARBA00001362"/>
    </source>
</evidence>
<evidence type="ECO:0000256" key="7">
    <source>
        <dbReference type="ARBA" id="ARBA00023049"/>
    </source>
</evidence>
<dbReference type="GO" id="GO:0006508">
    <property type="term" value="P:proteolysis"/>
    <property type="evidence" value="ECO:0007669"/>
    <property type="project" value="UniProtKB-KW"/>
</dbReference>
<dbReference type="EC" id="3.4.13.22" evidence="9 10"/>
<keyword evidence="6 9" id="KW-0224">Dipeptidase</keyword>
<dbReference type="PANTHER" id="PTHR43126">
    <property type="entry name" value="D-ALANYL-D-ALANINE DIPEPTIDASE"/>
    <property type="match status" value="1"/>
</dbReference>
<dbReference type="InterPro" id="IPR000755">
    <property type="entry name" value="A_A_dipeptidase"/>
</dbReference>
<dbReference type="AlphaFoldDB" id="A0A6N3X9L3"/>
<evidence type="ECO:0000256" key="11">
    <source>
        <dbReference type="SAM" id="MobiDB-lite"/>
    </source>
</evidence>
<evidence type="ECO:0000256" key="10">
    <source>
        <dbReference type="PIRNR" id="PIRNR026671"/>
    </source>
</evidence>
<dbReference type="GO" id="GO:0008237">
    <property type="term" value="F:metallopeptidase activity"/>
    <property type="evidence" value="ECO:0007669"/>
    <property type="project" value="UniProtKB-KW"/>
</dbReference>
<dbReference type="GO" id="GO:0160237">
    <property type="term" value="F:D-Ala-D-Ala dipeptidase activity"/>
    <property type="evidence" value="ECO:0007669"/>
    <property type="project" value="UniProtKB-EC"/>
</dbReference>
<evidence type="ECO:0000256" key="9">
    <source>
        <dbReference type="HAMAP-Rule" id="MF_01924"/>
    </source>
</evidence>
<comment type="catalytic activity">
    <reaction evidence="1 9 10">
        <text>D-alanyl-D-alanine + H2O = 2 D-alanine</text>
        <dbReference type="Rhea" id="RHEA:20661"/>
        <dbReference type="ChEBI" id="CHEBI:15377"/>
        <dbReference type="ChEBI" id="CHEBI:57416"/>
        <dbReference type="ChEBI" id="CHEBI:57822"/>
        <dbReference type="EC" id="3.4.13.22"/>
    </reaction>
</comment>
<accession>A0A6N3X9L3</accession>
<comment type="caution">
    <text evidence="12">The sequence shown here is derived from an EMBL/GenBank/DDBJ whole genome shotgun (WGS) entry which is preliminary data.</text>
</comment>
<name>A0A6N3X9L3_9SYNE</name>
<evidence type="ECO:0000256" key="8">
    <source>
        <dbReference type="ARBA" id="ARBA00023316"/>
    </source>
</evidence>
<evidence type="ECO:0000256" key="6">
    <source>
        <dbReference type="ARBA" id="ARBA00022997"/>
    </source>
</evidence>
<keyword evidence="3 9" id="KW-0479">Metal-binding</keyword>
<evidence type="ECO:0000256" key="5">
    <source>
        <dbReference type="ARBA" id="ARBA00022833"/>
    </source>
</evidence>
<keyword evidence="2 9" id="KW-0645">Protease</keyword>
<dbReference type="PIRSF" id="PIRSF026671">
    <property type="entry name" value="AA_dipeptidase"/>
    <property type="match status" value="1"/>
</dbReference>
<feature type="binding site" evidence="9">
    <location>
        <position position="140"/>
    </location>
    <ligand>
        <name>Zn(2+)</name>
        <dbReference type="ChEBI" id="CHEBI:29105"/>
        <note>catalytic</note>
    </ligand>
</feature>
<comment type="function">
    <text evidence="9 10">Catalyzes hydrolysis of the D-alanyl-D-alanine dipeptide.</text>
</comment>
<evidence type="ECO:0000313" key="13">
    <source>
        <dbReference type="Proteomes" id="UP000035054"/>
    </source>
</evidence>
<keyword evidence="4 9" id="KW-0378">Hydrolase</keyword>
<dbReference type="EMBL" id="JXUO01000081">
    <property type="protein sequence ID" value="KKZ15047.1"/>
    <property type="molecule type" value="Genomic_DNA"/>
</dbReference>
<dbReference type="PANTHER" id="PTHR43126:SF2">
    <property type="entry name" value="D-ALANYL-D-ALANINE DIPEPTIDASE"/>
    <property type="match status" value="1"/>
</dbReference>
<feature type="site" description="Transition state stabilizer" evidence="9">
    <location>
        <position position="85"/>
    </location>
</feature>
<evidence type="ECO:0000256" key="2">
    <source>
        <dbReference type="ARBA" id="ARBA00022670"/>
    </source>
</evidence>
<feature type="binding site" evidence="9">
    <location>
        <position position="210"/>
    </location>
    <ligand>
        <name>Zn(2+)</name>
        <dbReference type="ChEBI" id="CHEBI:29105"/>
        <note>catalytic</note>
    </ligand>
</feature>
<protein>
    <recommendedName>
        <fullName evidence="9 10">D-alanyl-D-alanine dipeptidase</fullName>
        <shortName evidence="9 10">D-Ala-D-Ala dipeptidase</shortName>
        <ecNumber evidence="9 10">3.4.13.22</ecNumber>
    </recommendedName>
</protein>
<keyword evidence="5 9" id="KW-0862">Zinc</keyword>
<dbReference type="Gene3D" id="3.30.1380.10">
    <property type="match status" value="1"/>
</dbReference>
<dbReference type="Pfam" id="PF01427">
    <property type="entry name" value="Peptidase_M15"/>
    <property type="match status" value="1"/>
</dbReference>
<organism evidence="12 13">
    <name type="scientific">Candidatus Synechococcus spongiarum 142</name>
    <dbReference type="NCBI Taxonomy" id="1608213"/>
    <lineage>
        <taxon>Bacteria</taxon>
        <taxon>Bacillati</taxon>
        <taxon>Cyanobacteriota</taxon>
        <taxon>Cyanophyceae</taxon>
        <taxon>Synechococcales</taxon>
        <taxon>Synechococcaceae</taxon>
        <taxon>Synechococcus</taxon>
    </lineage>
</organism>
<feature type="binding site" evidence="9">
    <location>
        <position position="147"/>
    </location>
    <ligand>
        <name>Zn(2+)</name>
        <dbReference type="ChEBI" id="CHEBI:29105"/>
        <note>catalytic</note>
    </ligand>
</feature>
<dbReference type="GO" id="GO:0008270">
    <property type="term" value="F:zinc ion binding"/>
    <property type="evidence" value="ECO:0007669"/>
    <property type="project" value="UniProtKB-UniRule"/>
</dbReference>
<dbReference type="InterPro" id="IPR009045">
    <property type="entry name" value="Zn_M74/Hedgehog-like"/>
</dbReference>
<feature type="region of interest" description="Disordered" evidence="11">
    <location>
        <begin position="159"/>
        <end position="183"/>
    </location>
</feature>
<evidence type="ECO:0000313" key="12">
    <source>
        <dbReference type="EMBL" id="KKZ15047.1"/>
    </source>
</evidence>
<dbReference type="GO" id="GO:0071555">
    <property type="term" value="P:cell wall organization"/>
    <property type="evidence" value="ECO:0007669"/>
    <property type="project" value="UniProtKB-KW"/>
</dbReference>
<evidence type="ECO:0000256" key="3">
    <source>
        <dbReference type="ARBA" id="ARBA00022723"/>
    </source>
</evidence>
<reference evidence="12 13" key="1">
    <citation type="submission" date="2015-01" db="EMBL/GenBank/DDBJ databases">
        <title>Lifestyle Evolution in Cyanobacterial Symbionts of Sponges.</title>
        <authorList>
            <person name="Burgsdorf I."/>
            <person name="Slaby B.M."/>
            <person name="Handley K.M."/>
            <person name="Haber M."/>
            <person name="Blom J."/>
            <person name="Marshall C.W."/>
            <person name="Gilbert J.A."/>
            <person name="Hentschel U."/>
            <person name="Steindler L."/>
        </authorList>
    </citation>
    <scope>NUCLEOTIDE SEQUENCE [LARGE SCALE GENOMIC DNA]</scope>
    <source>
        <strain evidence="12">142</strain>
    </source>
</reference>
<comment type="cofactor">
    <cofactor evidence="9">
        <name>Zn(2+)</name>
        <dbReference type="ChEBI" id="CHEBI:29105"/>
    </cofactor>
    <text evidence="9">Binds 1 zinc ion per subunit.</text>
</comment>
<sequence>MEQAGATERPWCAMAITDCGEPLVPLPEDLPRVQPHPYACLGAPYPVGGGPWRLRLAVVRHLLQARAILQATHPGWDLQIFDAWRPIAVQAFMVDHSLQTELARATPSQQADPAWRRHVERQVRRLWADPSRDPRTPPPHSTGAAVDLTLVKSSGEPVPMGSAIDALGPESRPEHFAGDPQQAAAHQNRLRLRQAMVAAGFVIHPWEWWHFSFGDQLWAWQTGQAEAHYGAVANGG</sequence>
<proteinExistence type="inferred from homology"/>
<comment type="similarity">
    <text evidence="9 10">Belongs to the peptidase M15D family.</text>
</comment>